<accession>Q8LJ23</accession>
<evidence type="ECO:0000313" key="1">
    <source>
        <dbReference type="EMBL" id="BAC10730.1"/>
    </source>
</evidence>
<reference evidence="1" key="1">
    <citation type="journal article" date="2002" name="Nature">
        <title>The genome sequence and structure of rice chromosome 1.</title>
        <authorList>
            <person name="Sasaki T."/>
            <person name="Matsumoto T."/>
            <person name="Yamamoto K."/>
            <person name="Sakata K."/>
            <person name="Baba T."/>
            <person name="Katayose Y."/>
            <person name="Wu J."/>
            <person name="Niimura Y."/>
            <person name="Cheng Z."/>
            <person name="Nagamura Y."/>
            <person name="Antonio B.A."/>
            <person name="Kanamori H."/>
            <person name="Hosokawa S."/>
            <person name="Masukawa M."/>
            <person name="Arikawa K."/>
            <person name="Chiden Y."/>
            <person name="Hayashi M."/>
            <person name="Okamoto M."/>
            <person name="Ando T."/>
            <person name="Aoki H."/>
            <person name="Arita K."/>
            <person name="Hamada M."/>
            <person name="Harada C."/>
            <person name="Hijishita S."/>
            <person name="Honda M."/>
            <person name="Ichikawa Y."/>
            <person name="Idonuma A."/>
            <person name="Iijima M."/>
            <person name="Ikeda M."/>
            <person name="Ikeno M."/>
            <person name="Itoh S."/>
            <person name="Itoh T."/>
            <person name="Itoh Y."/>
            <person name="Itoh Y."/>
            <person name="Iwabuchi A."/>
            <person name="Kamiya K."/>
            <person name="Karasawa W."/>
            <person name="Katagiri S."/>
            <person name="Kikuta A."/>
            <person name="Kobayashi N."/>
            <person name="Kono I."/>
            <person name="Machita K."/>
            <person name="Maehara T."/>
            <person name="Mizuno H."/>
            <person name="Mizubayashi T."/>
            <person name="Mukai Y."/>
            <person name="Nagasaki H."/>
            <person name="Nakashima M."/>
            <person name="Nakama Y."/>
            <person name="Nakamichi Y."/>
            <person name="Nakamura M."/>
            <person name="Namiki N."/>
            <person name="Negishi M."/>
            <person name="Ohta I."/>
            <person name="Ono N."/>
            <person name="Saji S."/>
            <person name="Sakai K."/>
            <person name="Shibata M."/>
            <person name="Shimokawa T."/>
            <person name="Shomura A."/>
            <person name="Song J."/>
            <person name="Takazaki Y."/>
            <person name="Terasawa K."/>
            <person name="Tsuji K."/>
            <person name="Waki K."/>
            <person name="Yamagata H."/>
            <person name="Yamane H."/>
            <person name="Yoshiki S."/>
            <person name="Yoshihara R."/>
            <person name="Yukawa K."/>
            <person name="Zhong H."/>
            <person name="Iwama H."/>
            <person name="Endo T."/>
            <person name="Ito H."/>
            <person name="Hahn J.H."/>
            <person name="Kim H.I."/>
            <person name="Eun M.Y."/>
            <person name="Yano M."/>
            <person name="Jiang J."/>
            <person name="Gojobori T."/>
        </authorList>
    </citation>
    <scope>NUCLEOTIDE SEQUENCE [LARGE SCALE GENOMIC DNA]</scope>
</reference>
<protein>
    <submittedName>
        <fullName evidence="1">Uncharacterized protein OJ1116_H09.1</fullName>
    </submittedName>
</protein>
<dbReference type="EMBL" id="AP003373">
    <property type="protein sequence ID" value="BAC10730.1"/>
    <property type="molecule type" value="Genomic_DNA"/>
</dbReference>
<organism evidence="1">
    <name type="scientific">Oryza sativa subsp. japonica</name>
    <name type="common">Rice</name>
    <dbReference type="NCBI Taxonomy" id="39947"/>
    <lineage>
        <taxon>Eukaryota</taxon>
        <taxon>Viridiplantae</taxon>
        <taxon>Streptophyta</taxon>
        <taxon>Embryophyta</taxon>
        <taxon>Tracheophyta</taxon>
        <taxon>Spermatophyta</taxon>
        <taxon>Magnoliopsida</taxon>
        <taxon>Liliopsida</taxon>
        <taxon>Poales</taxon>
        <taxon>Poaceae</taxon>
        <taxon>BOP clade</taxon>
        <taxon>Oryzoideae</taxon>
        <taxon>Oryzeae</taxon>
        <taxon>Oryzinae</taxon>
        <taxon>Oryza</taxon>
        <taxon>Oryza sativa</taxon>
    </lineage>
</organism>
<dbReference type="Proteomes" id="UP000817658">
    <property type="component" value="Chromosome 1"/>
</dbReference>
<proteinExistence type="predicted"/>
<sequence>MCEKEAAAVALSMTRNEQDVPAGVMLPCVGSTRAAEQSTGVLKFERCSRGIFAQLVDVRGLGDLESGYGKSQNASDVNVCFSWLPSRSASCLPASYGVHQFSPGQTSQHRLPERTCIGTPRRRFRPQLKIQLMITQKRNSSTYS</sequence>
<name>Q8LJ23_ORYSJ</name>
<dbReference type="AlphaFoldDB" id="Q8LJ23"/>
<gene>
    <name evidence="1" type="primary">OJ1116_H09.1</name>
</gene>